<gene>
    <name evidence="1" type="ORF">IWQ57_006791</name>
</gene>
<organism evidence="1 2">
    <name type="scientific">Coemansia nantahalensis</name>
    <dbReference type="NCBI Taxonomy" id="2789366"/>
    <lineage>
        <taxon>Eukaryota</taxon>
        <taxon>Fungi</taxon>
        <taxon>Fungi incertae sedis</taxon>
        <taxon>Zoopagomycota</taxon>
        <taxon>Kickxellomycotina</taxon>
        <taxon>Kickxellomycetes</taxon>
        <taxon>Kickxellales</taxon>
        <taxon>Kickxellaceae</taxon>
        <taxon>Coemansia</taxon>
    </lineage>
</organism>
<dbReference type="Proteomes" id="UP001140234">
    <property type="component" value="Unassembled WGS sequence"/>
</dbReference>
<comment type="caution">
    <text evidence="1">The sequence shown here is derived from an EMBL/GenBank/DDBJ whole genome shotgun (WGS) entry which is preliminary data.</text>
</comment>
<reference evidence="1" key="1">
    <citation type="submission" date="2022-07" db="EMBL/GenBank/DDBJ databases">
        <title>Phylogenomic reconstructions and comparative analyses of Kickxellomycotina fungi.</title>
        <authorList>
            <person name="Reynolds N.K."/>
            <person name="Stajich J.E."/>
            <person name="Barry K."/>
            <person name="Grigoriev I.V."/>
            <person name="Crous P."/>
            <person name="Smith M.E."/>
        </authorList>
    </citation>
    <scope>NUCLEOTIDE SEQUENCE</scope>
    <source>
        <strain evidence="1">CBS 109366</strain>
    </source>
</reference>
<dbReference type="EMBL" id="JANBUJ010004065">
    <property type="protein sequence ID" value="KAJ2758571.1"/>
    <property type="molecule type" value="Genomic_DNA"/>
</dbReference>
<evidence type="ECO:0000313" key="1">
    <source>
        <dbReference type="EMBL" id="KAJ2758571.1"/>
    </source>
</evidence>
<sequence length="278" mass="28215">MQSDSDDIVAAAVHRLLGGAPVQTAEDLVVALSQAILGRLGFEPREPGTAWAAPGLPQGQRTARLTYVNSSGPGREVEARWVAMGARVMLLVQPLASASSDVCTIQLAVADLVAPAASFPCDAQDVQRVEALLTPDAVALATAAIREQLIDSTESGGASYPPRAPVFAAPAPQTRLARGGGFSGAPGVGRGDLDPLGLSRDDPDAAGMLVGPGHPMFRRSDPPGSQGLLPPGAVPPGARFDPIVPPGPGRGPARGGFPGGEPNPDAGGPPNSSWNFDI</sequence>
<protein>
    <submittedName>
        <fullName evidence="1">Uncharacterized protein</fullName>
    </submittedName>
</protein>
<accession>A0ACC1JIW1</accession>
<evidence type="ECO:0000313" key="2">
    <source>
        <dbReference type="Proteomes" id="UP001140234"/>
    </source>
</evidence>
<proteinExistence type="predicted"/>
<name>A0ACC1JIW1_9FUNG</name>
<keyword evidence="2" id="KW-1185">Reference proteome</keyword>